<dbReference type="InterPro" id="IPR036249">
    <property type="entry name" value="Thioredoxin-like_sf"/>
</dbReference>
<reference evidence="2" key="1">
    <citation type="submission" date="2018-05" db="EMBL/GenBank/DDBJ databases">
        <authorList>
            <person name="Lanie J.A."/>
            <person name="Ng W.-L."/>
            <person name="Kazmierczak K.M."/>
            <person name="Andrzejewski T.M."/>
            <person name="Davidsen T.M."/>
            <person name="Wayne K.J."/>
            <person name="Tettelin H."/>
            <person name="Glass J.I."/>
            <person name="Rusch D."/>
            <person name="Podicherti R."/>
            <person name="Tsui H.-C.T."/>
            <person name="Winkler M.E."/>
        </authorList>
    </citation>
    <scope>NUCLEOTIDE SEQUENCE</scope>
</reference>
<name>A0A381XZ08_9ZZZZ</name>
<dbReference type="SUPFAM" id="SSF52833">
    <property type="entry name" value="Thioredoxin-like"/>
    <property type="match status" value="1"/>
</dbReference>
<gene>
    <name evidence="2" type="ORF">METZ01_LOCUS122883</name>
</gene>
<organism evidence="2">
    <name type="scientific">marine metagenome</name>
    <dbReference type="NCBI Taxonomy" id="408172"/>
    <lineage>
        <taxon>unclassified sequences</taxon>
        <taxon>metagenomes</taxon>
        <taxon>ecological metagenomes</taxon>
    </lineage>
</organism>
<dbReference type="EMBL" id="UINC01016905">
    <property type="protein sequence ID" value="SVA70029.1"/>
    <property type="molecule type" value="Genomic_DNA"/>
</dbReference>
<feature type="domain" description="Thioredoxin-like fold" evidence="1">
    <location>
        <begin position="23"/>
        <end position="108"/>
    </location>
</feature>
<evidence type="ECO:0000313" key="2">
    <source>
        <dbReference type="EMBL" id="SVA70029.1"/>
    </source>
</evidence>
<evidence type="ECO:0000259" key="1">
    <source>
        <dbReference type="Pfam" id="PF13098"/>
    </source>
</evidence>
<dbReference type="AlphaFoldDB" id="A0A381XZ08"/>
<sequence>MKKILLAFMFVLLMAIPVAAAELLMFSNPECKYCQEFLEEVEPTYHDSEYSKHLPLKVITMRGDMPIWIARAMDEGRLGPIRNTPTFIVWDEKEIARLVGYGGKESFYESLGMFIEENGEIKIKKPEGSRGPMDIWGGRNPPPEGVVQSKDLFAHTYGTAEEALKASEWFGCDGNIHYHKHENVWMPCTMN</sequence>
<accession>A0A381XZ08</accession>
<dbReference type="InterPro" id="IPR012336">
    <property type="entry name" value="Thioredoxin-like_fold"/>
</dbReference>
<dbReference type="Pfam" id="PF13098">
    <property type="entry name" value="Thioredoxin_2"/>
    <property type="match status" value="1"/>
</dbReference>
<protein>
    <recommendedName>
        <fullName evidence="1">Thioredoxin-like fold domain-containing protein</fullName>
    </recommendedName>
</protein>
<dbReference type="Gene3D" id="3.40.30.10">
    <property type="entry name" value="Glutaredoxin"/>
    <property type="match status" value="1"/>
</dbReference>
<proteinExistence type="predicted"/>